<protein>
    <submittedName>
        <fullName evidence="5">Uncharacterized protein</fullName>
    </submittedName>
</protein>
<evidence type="ECO:0000256" key="4">
    <source>
        <dbReference type="ARBA" id="ARBA00022840"/>
    </source>
</evidence>
<dbReference type="GO" id="GO:0008776">
    <property type="term" value="F:acetate kinase activity"/>
    <property type="evidence" value="ECO:0007669"/>
    <property type="project" value="TreeGrafter"/>
</dbReference>
<evidence type="ECO:0000256" key="2">
    <source>
        <dbReference type="ARBA" id="ARBA00022741"/>
    </source>
</evidence>
<keyword evidence="3" id="KW-0418">Kinase</keyword>
<evidence type="ECO:0000313" key="5">
    <source>
        <dbReference type="EMBL" id="KRM51971.1"/>
    </source>
</evidence>
<dbReference type="PANTHER" id="PTHR21060:SF15">
    <property type="entry name" value="ACETATE KINASE-RELATED"/>
    <property type="match status" value="1"/>
</dbReference>
<dbReference type="Pfam" id="PF00871">
    <property type="entry name" value="Acetate_kinase"/>
    <property type="match status" value="1"/>
</dbReference>
<dbReference type="STRING" id="1423820.FC64_GL001165"/>
<dbReference type="SUPFAM" id="SSF53067">
    <property type="entry name" value="Actin-like ATPase domain"/>
    <property type="match status" value="1"/>
</dbReference>
<accession>A0A0R1ZLY5</accession>
<comment type="caution">
    <text evidence="5">The sequence shown here is derived from an EMBL/GenBank/DDBJ whole genome shotgun (WGS) entry which is preliminary data.</text>
</comment>
<reference evidence="5 6" key="1">
    <citation type="journal article" date="2015" name="Genome Announc.">
        <title>Expanding the biotechnology potential of lactobacilli through comparative genomics of 213 strains and associated genera.</title>
        <authorList>
            <person name="Sun Z."/>
            <person name="Harris H.M."/>
            <person name="McCann A."/>
            <person name="Guo C."/>
            <person name="Argimon S."/>
            <person name="Zhang W."/>
            <person name="Yang X."/>
            <person name="Jeffery I.B."/>
            <person name="Cooney J.C."/>
            <person name="Kagawa T.F."/>
            <person name="Liu W."/>
            <person name="Song Y."/>
            <person name="Salvetti E."/>
            <person name="Wrobel A."/>
            <person name="Rasinkangas P."/>
            <person name="Parkhill J."/>
            <person name="Rea M.C."/>
            <person name="O'Sullivan O."/>
            <person name="Ritari J."/>
            <person name="Douillard F.P."/>
            <person name="Paul Ross R."/>
            <person name="Yang R."/>
            <person name="Briner A.E."/>
            <person name="Felis G.E."/>
            <person name="de Vos W.M."/>
            <person name="Barrangou R."/>
            <person name="Klaenhammer T.R."/>
            <person name="Caufield P.W."/>
            <person name="Cui Y."/>
            <person name="Zhang H."/>
            <person name="O'Toole P.W."/>
        </authorList>
    </citation>
    <scope>NUCLEOTIDE SEQUENCE [LARGE SCALE GENOMIC DNA]</scope>
    <source>
        <strain evidence="5 6">DSM 20653</strain>
    </source>
</reference>
<dbReference type="Proteomes" id="UP000051291">
    <property type="component" value="Unassembled WGS sequence"/>
</dbReference>
<evidence type="ECO:0000313" key="6">
    <source>
        <dbReference type="Proteomes" id="UP000051291"/>
    </source>
</evidence>
<dbReference type="GO" id="GO:0005524">
    <property type="term" value="F:ATP binding"/>
    <property type="evidence" value="ECO:0007669"/>
    <property type="project" value="UniProtKB-KW"/>
</dbReference>
<keyword evidence="4" id="KW-0067">ATP-binding</keyword>
<dbReference type="AlphaFoldDB" id="A0A0R1ZLY5"/>
<sequence>MGVEFKVQIFDNRGEAIIAQGLVGRISQQESSIKVKYKVDFTGTVSDHTAALSFIFKQLIKLGIISKLDEICAVGHRGVAGGKYFDHSVIVTEKVMNKIDKLSELAPIHNPANLKEIKICKRLLPNAIEIAAFIILFQRKTLYTVFLMNGIQNIMYDVMVHMGLVISILQ</sequence>
<dbReference type="PANTHER" id="PTHR21060">
    <property type="entry name" value="ACETATE KINASE"/>
    <property type="match status" value="1"/>
</dbReference>
<dbReference type="Gene3D" id="3.30.420.40">
    <property type="match status" value="1"/>
</dbReference>
<keyword evidence="6" id="KW-1185">Reference proteome</keyword>
<evidence type="ECO:0000256" key="3">
    <source>
        <dbReference type="ARBA" id="ARBA00022777"/>
    </source>
</evidence>
<keyword evidence="1" id="KW-0808">Transferase</keyword>
<keyword evidence="2" id="KW-0547">Nucleotide-binding</keyword>
<proteinExistence type="predicted"/>
<name>A0A0R1ZLY5_9LACO</name>
<dbReference type="PATRIC" id="fig|1423820.4.peg.1190"/>
<evidence type="ECO:0000256" key="1">
    <source>
        <dbReference type="ARBA" id="ARBA00022679"/>
    </source>
</evidence>
<dbReference type="InterPro" id="IPR043129">
    <property type="entry name" value="ATPase_NBD"/>
</dbReference>
<organism evidence="5 6">
    <name type="scientific">Ligilactobacillus araffinosus DSM 20653</name>
    <dbReference type="NCBI Taxonomy" id="1423820"/>
    <lineage>
        <taxon>Bacteria</taxon>
        <taxon>Bacillati</taxon>
        <taxon>Bacillota</taxon>
        <taxon>Bacilli</taxon>
        <taxon>Lactobacillales</taxon>
        <taxon>Lactobacillaceae</taxon>
        <taxon>Ligilactobacillus</taxon>
    </lineage>
</organism>
<gene>
    <name evidence="5" type="ORF">FC64_GL001165</name>
</gene>
<dbReference type="InterPro" id="IPR000890">
    <property type="entry name" value="Aliphatic_acid_kin_short-chain"/>
</dbReference>
<dbReference type="EMBL" id="AYYZ01000029">
    <property type="protein sequence ID" value="KRM51971.1"/>
    <property type="molecule type" value="Genomic_DNA"/>
</dbReference>
<dbReference type="GO" id="GO:0006083">
    <property type="term" value="P:acetate metabolic process"/>
    <property type="evidence" value="ECO:0007669"/>
    <property type="project" value="TreeGrafter"/>
</dbReference>